<dbReference type="PROSITE" id="PS00138">
    <property type="entry name" value="SUBTILASE_SER"/>
    <property type="match status" value="1"/>
</dbReference>
<evidence type="ECO:0000256" key="2">
    <source>
        <dbReference type="ARBA" id="ARBA00022670"/>
    </source>
</evidence>
<dbReference type="InterPro" id="IPR023828">
    <property type="entry name" value="Peptidase_S8_Ser-AS"/>
</dbReference>
<sequence length="112" mass="12591">MASPSNTYVDKRSLKFNILPGTSTACPYVSGATAFVKSFHPTWSAYAIKSALMTLQKDLKHEPKLIDNMYCDVIKGTTNQLWLADNCRHAMEISKTRTTNLGEKATDIPHWR</sequence>
<keyword evidence="2" id="KW-0645">Protease</keyword>
<dbReference type="STRING" id="35608.A0A2U1PXH0"/>
<dbReference type="InterPro" id="IPR045051">
    <property type="entry name" value="SBT"/>
</dbReference>
<dbReference type="SUPFAM" id="SSF52743">
    <property type="entry name" value="Subtilisin-like"/>
    <property type="match status" value="1"/>
</dbReference>
<evidence type="ECO:0000256" key="1">
    <source>
        <dbReference type="ARBA" id="ARBA00011073"/>
    </source>
</evidence>
<accession>A0A2U1PXH0</accession>
<keyword evidence="3" id="KW-0732">Signal</keyword>
<evidence type="ECO:0000313" key="7">
    <source>
        <dbReference type="EMBL" id="PWA90393.1"/>
    </source>
</evidence>
<evidence type="ECO:0000256" key="4">
    <source>
        <dbReference type="ARBA" id="ARBA00022801"/>
    </source>
</evidence>
<feature type="domain" description="Peptidase S8/S53" evidence="6">
    <location>
        <begin position="7"/>
        <end position="59"/>
    </location>
</feature>
<dbReference type="AlphaFoldDB" id="A0A2U1PXH0"/>
<reference evidence="7 8" key="1">
    <citation type="journal article" date="2018" name="Mol. Plant">
        <title>The genome of Artemisia annua provides insight into the evolution of Asteraceae family and artemisinin biosynthesis.</title>
        <authorList>
            <person name="Shen Q."/>
            <person name="Zhang L."/>
            <person name="Liao Z."/>
            <person name="Wang S."/>
            <person name="Yan T."/>
            <person name="Shi P."/>
            <person name="Liu M."/>
            <person name="Fu X."/>
            <person name="Pan Q."/>
            <person name="Wang Y."/>
            <person name="Lv Z."/>
            <person name="Lu X."/>
            <person name="Zhang F."/>
            <person name="Jiang W."/>
            <person name="Ma Y."/>
            <person name="Chen M."/>
            <person name="Hao X."/>
            <person name="Li L."/>
            <person name="Tang Y."/>
            <person name="Lv G."/>
            <person name="Zhou Y."/>
            <person name="Sun X."/>
            <person name="Brodelius P.E."/>
            <person name="Rose J.K.C."/>
            <person name="Tang K."/>
        </authorList>
    </citation>
    <scope>NUCLEOTIDE SEQUENCE [LARGE SCALE GENOMIC DNA]</scope>
    <source>
        <strain evidence="8">cv. Huhao1</strain>
        <tissue evidence="7">Leaf</tissue>
    </source>
</reference>
<evidence type="ECO:0000313" key="8">
    <source>
        <dbReference type="Proteomes" id="UP000245207"/>
    </source>
</evidence>
<dbReference type="InterPro" id="IPR036852">
    <property type="entry name" value="Peptidase_S8/S53_dom_sf"/>
</dbReference>
<name>A0A2U1PXH0_ARTAN</name>
<keyword evidence="5" id="KW-0720">Serine protease</keyword>
<dbReference type="Gene3D" id="3.40.50.200">
    <property type="entry name" value="Peptidase S8/S53 domain"/>
    <property type="match status" value="1"/>
</dbReference>
<keyword evidence="4" id="KW-0378">Hydrolase</keyword>
<keyword evidence="8" id="KW-1185">Reference proteome</keyword>
<comment type="similarity">
    <text evidence="1">Belongs to the peptidase S8 family.</text>
</comment>
<evidence type="ECO:0000259" key="6">
    <source>
        <dbReference type="Pfam" id="PF00082"/>
    </source>
</evidence>
<dbReference type="GO" id="GO:0004252">
    <property type="term" value="F:serine-type endopeptidase activity"/>
    <property type="evidence" value="ECO:0007669"/>
    <property type="project" value="InterPro"/>
</dbReference>
<dbReference type="PANTHER" id="PTHR10795">
    <property type="entry name" value="PROPROTEIN CONVERTASE SUBTILISIN/KEXIN"/>
    <property type="match status" value="1"/>
</dbReference>
<evidence type="ECO:0000256" key="5">
    <source>
        <dbReference type="ARBA" id="ARBA00022825"/>
    </source>
</evidence>
<dbReference type="EMBL" id="PKPP01000633">
    <property type="protein sequence ID" value="PWA90393.1"/>
    <property type="molecule type" value="Genomic_DNA"/>
</dbReference>
<gene>
    <name evidence="7" type="ORF">CTI12_AA100850</name>
</gene>
<comment type="caution">
    <text evidence="7">The sequence shown here is derived from an EMBL/GenBank/DDBJ whole genome shotgun (WGS) entry which is preliminary data.</text>
</comment>
<dbReference type="InterPro" id="IPR000209">
    <property type="entry name" value="Peptidase_S8/S53_dom"/>
</dbReference>
<organism evidence="7 8">
    <name type="scientific">Artemisia annua</name>
    <name type="common">Sweet wormwood</name>
    <dbReference type="NCBI Taxonomy" id="35608"/>
    <lineage>
        <taxon>Eukaryota</taxon>
        <taxon>Viridiplantae</taxon>
        <taxon>Streptophyta</taxon>
        <taxon>Embryophyta</taxon>
        <taxon>Tracheophyta</taxon>
        <taxon>Spermatophyta</taxon>
        <taxon>Magnoliopsida</taxon>
        <taxon>eudicotyledons</taxon>
        <taxon>Gunneridae</taxon>
        <taxon>Pentapetalae</taxon>
        <taxon>asterids</taxon>
        <taxon>campanulids</taxon>
        <taxon>Asterales</taxon>
        <taxon>Asteraceae</taxon>
        <taxon>Asteroideae</taxon>
        <taxon>Anthemideae</taxon>
        <taxon>Artemisiinae</taxon>
        <taxon>Artemisia</taxon>
    </lineage>
</organism>
<dbReference type="Proteomes" id="UP000245207">
    <property type="component" value="Unassembled WGS sequence"/>
</dbReference>
<dbReference type="OrthoDB" id="206201at2759"/>
<proteinExistence type="inferred from homology"/>
<evidence type="ECO:0000256" key="3">
    <source>
        <dbReference type="ARBA" id="ARBA00022729"/>
    </source>
</evidence>
<dbReference type="Pfam" id="PF00082">
    <property type="entry name" value="Peptidase_S8"/>
    <property type="match status" value="1"/>
</dbReference>
<protein>
    <submittedName>
        <fullName evidence="7">Cucumisin</fullName>
    </submittedName>
</protein>
<dbReference type="GO" id="GO:0006508">
    <property type="term" value="P:proteolysis"/>
    <property type="evidence" value="ECO:0007669"/>
    <property type="project" value="UniProtKB-KW"/>
</dbReference>